<reference evidence="2" key="1">
    <citation type="submission" date="2023-03" db="EMBL/GenBank/DDBJ databases">
        <title>Chromosome-level genomes of two armyworms, Mythimna separata and Mythimna loreyi, provide insights into the biosynthesis and reception of sex pheromones.</title>
        <authorList>
            <person name="Zhao H."/>
        </authorList>
    </citation>
    <scope>NUCLEOTIDE SEQUENCE</scope>
    <source>
        <strain evidence="2">BeijingLab</strain>
        <tissue evidence="2">Pupa</tissue>
    </source>
</reference>
<dbReference type="Proteomes" id="UP001231518">
    <property type="component" value="Chromosome 1"/>
</dbReference>
<dbReference type="PANTHER" id="PTHR12444">
    <property type="entry name" value="PROTEIN EFR3 HOMOLOG CMP44E"/>
    <property type="match status" value="1"/>
</dbReference>
<evidence type="ECO:0000313" key="2">
    <source>
        <dbReference type="EMBL" id="KAJ8737024.1"/>
    </source>
</evidence>
<dbReference type="GO" id="GO:0072659">
    <property type="term" value="P:protein localization to plasma membrane"/>
    <property type="evidence" value="ECO:0007669"/>
    <property type="project" value="TreeGrafter"/>
</dbReference>
<sequence length="272" mass="30982">MVNLNQEDVLEFSTLLEHAADLYKVHAYSASFGEGLIEHVIVTLVGSTKATNSLLGCRLLLKFLDRQDNAQYLLVPTLFYEFSQIRLKIGEYDPNDKSFIRQHREKLNLNLLQAVKLHGTNIVNLKTVYSIVCCMVLEVPCGLTAAAAACTAMAVQDLALHEQGIPAPCRYWMHALVVSVMSLICWVHKAPVLYTYVNHIVSRRAKEAPHLNPPMMYFYKIGRHHVTWNKPTLFFEDWELRYALWKHFQGGQAQKPSKDKIGTKKPTLHIGH</sequence>
<dbReference type="InterPro" id="IPR051851">
    <property type="entry name" value="EFR3_Homologs"/>
</dbReference>
<accession>A0AAD7Z3I4</accession>
<evidence type="ECO:0000256" key="1">
    <source>
        <dbReference type="SAM" id="MobiDB-lite"/>
    </source>
</evidence>
<dbReference type="EMBL" id="JARGEI010000001">
    <property type="protein sequence ID" value="KAJ8737024.1"/>
    <property type="molecule type" value="Genomic_DNA"/>
</dbReference>
<keyword evidence="3" id="KW-1185">Reference proteome</keyword>
<feature type="region of interest" description="Disordered" evidence="1">
    <location>
        <begin position="253"/>
        <end position="272"/>
    </location>
</feature>
<protein>
    <submittedName>
        <fullName evidence="2">Uncharacterized protein</fullName>
    </submittedName>
</protein>
<dbReference type="AlphaFoldDB" id="A0AAD7Z3I4"/>
<name>A0AAD7Z3I4_MYTSE</name>
<dbReference type="PANTHER" id="PTHR12444:SF9">
    <property type="entry name" value="AGAP013133-PA"/>
    <property type="match status" value="1"/>
</dbReference>
<organism evidence="2 3">
    <name type="scientific">Mythimna separata</name>
    <name type="common">Oriental armyworm</name>
    <name type="synonym">Pseudaletia separata</name>
    <dbReference type="NCBI Taxonomy" id="271217"/>
    <lineage>
        <taxon>Eukaryota</taxon>
        <taxon>Metazoa</taxon>
        <taxon>Ecdysozoa</taxon>
        <taxon>Arthropoda</taxon>
        <taxon>Hexapoda</taxon>
        <taxon>Insecta</taxon>
        <taxon>Pterygota</taxon>
        <taxon>Neoptera</taxon>
        <taxon>Endopterygota</taxon>
        <taxon>Lepidoptera</taxon>
        <taxon>Glossata</taxon>
        <taxon>Ditrysia</taxon>
        <taxon>Noctuoidea</taxon>
        <taxon>Noctuidae</taxon>
        <taxon>Noctuinae</taxon>
        <taxon>Hadenini</taxon>
        <taxon>Mythimna</taxon>
    </lineage>
</organism>
<gene>
    <name evidence="2" type="ORF">PYW07_000295</name>
</gene>
<evidence type="ECO:0000313" key="3">
    <source>
        <dbReference type="Proteomes" id="UP001231518"/>
    </source>
</evidence>
<comment type="caution">
    <text evidence="2">The sequence shown here is derived from an EMBL/GenBank/DDBJ whole genome shotgun (WGS) entry which is preliminary data.</text>
</comment>
<proteinExistence type="predicted"/>
<dbReference type="GO" id="GO:0005886">
    <property type="term" value="C:plasma membrane"/>
    <property type="evidence" value="ECO:0007669"/>
    <property type="project" value="TreeGrafter"/>
</dbReference>